<feature type="transmembrane region" description="Helical" evidence="4">
    <location>
        <begin position="52"/>
        <end position="68"/>
    </location>
</feature>
<keyword evidence="4" id="KW-1133">Transmembrane helix</keyword>
<feature type="transmembrane region" description="Helical" evidence="4">
    <location>
        <begin position="28"/>
        <end position="45"/>
    </location>
</feature>
<accession>A0AAE3T128</accession>
<dbReference type="PANTHER" id="PTHR32303">
    <property type="entry name" value="QUINOPROTEIN ALCOHOL DEHYDROGENASE (CYTOCHROME C)"/>
    <property type="match status" value="1"/>
</dbReference>
<dbReference type="EMBL" id="JAQIPB010000012">
    <property type="protein sequence ID" value="MDA7418832.1"/>
    <property type="molecule type" value="Genomic_DNA"/>
</dbReference>
<dbReference type="Proteomes" id="UP001212602">
    <property type="component" value="Unassembled WGS sequence"/>
</dbReference>
<gene>
    <name evidence="6" type="ORF">PGB34_20870</name>
</gene>
<dbReference type="RefSeq" id="WP_271430038.1">
    <property type="nucleotide sequence ID" value="NZ_JAQIPB010000012.1"/>
</dbReference>
<feature type="domain" description="Pyrrolo-quinoline quinone repeat" evidence="5">
    <location>
        <begin position="153"/>
        <end position="769"/>
    </location>
</feature>
<dbReference type="GO" id="GO:0048038">
    <property type="term" value="F:quinone binding"/>
    <property type="evidence" value="ECO:0007669"/>
    <property type="project" value="InterPro"/>
</dbReference>
<dbReference type="NCBIfam" id="TIGR03074">
    <property type="entry name" value="PQQ_membr_DH"/>
    <property type="match status" value="1"/>
</dbReference>
<dbReference type="GO" id="GO:0008876">
    <property type="term" value="F:quinoprotein glucose dehydrogenase activity"/>
    <property type="evidence" value="ECO:0007669"/>
    <property type="project" value="TreeGrafter"/>
</dbReference>
<comment type="similarity">
    <text evidence="2">Belongs to the bacterial PQQ dehydrogenase family.</text>
</comment>
<evidence type="ECO:0000256" key="2">
    <source>
        <dbReference type="ARBA" id="ARBA00008156"/>
    </source>
</evidence>
<keyword evidence="3 6" id="KW-0560">Oxidoreductase</keyword>
<evidence type="ECO:0000256" key="1">
    <source>
        <dbReference type="ARBA" id="ARBA00001931"/>
    </source>
</evidence>
<feature type="transmembrane region" description="Helical" evidence="4">
    <location>
        <begin position="107"/>
        <end position="127"/>
    </location>
</feature>
<evidence type="ECO:0000256" key="3">
    <source>
        <dbReference type="ARBA" id="ARBA00023002"/>
    </source>
</evidence>
<name>A0AAE3T128_9BURK</name>
<keyword evidence="4" id="KW-0812">Transmembrane</keyword>
<dbReference type="InterPro" id="IPR011047">
    <property type="entry name" value="Quinoprotein_ADH-like_sf"/>
</dbReference>
<keyword evidence="7" id="KW-1185">Reference proteome</keyword>
<evidence type="ECO:0000259" key="5">
    <source>
        <dbReference type="Pfam" id="PF01011"/>
    </source>
</evidence>
<dbReference type="SMART" id="SM00564">
    <property type="entry name" value="PQQ"/>
    <property type="match status" value="5"/>
</dbReference>
<organism evidence="6 7">
    <name type="scientific">Xenophilus arseniciresistens</name>
    <dbReference type="NCBI Taxonomy" id="1283306"/>
    <lineage>
        <taxon>Bacteria</taxon>
        <taxon>Pseudomonadati</taxon>
        <taxon>Pseudomonadota</taxon>
        <taxon>Betaproteobacteria</taxon>
        <taxon>Burkholderiales</taxon>
        <taxon>Comamonadaceae</taxon>
        <taxon>Xenophilus</taxon>
    </lineage>
</organism>
<dbReference type="EC" id="1.1.-.-" evidence="6"/>
<sequence length="794" mass="84685">MTLGILLGLIGLALAAGGVRLATLGGSWYYLITGVLLVLSGVQFARQRLSGFWLYAAVFVGTVLWSLWEVGTAFWPLVPRLAPVLTLGLFALLLLPRLSAGRVRAPAYAGAAVLALVMAAGGASMFVPHGVVEGPAASRPAAAAPAAAEAAPWQHYGRTLAGTRFAPFTQITPQNVDQLEVAWTFRTGEVNGPGTKNPGSEDQNTPMQIGDTLYLCTPRNTVIALNADTGAEKWRVETGANSLYWNRCRGLGYYEVPAAAATPAAATDGTPASSTPVAAAADAALCARRIVMSTVDARLMQFDAATGQACTGFGENGSVDLKKGMGEVKQSYYFPTSAPTVVDGKIIIGGWVFDGREADEPSGAVRAFDARTGELAWVWDLGNPDHTGLPVDGQTYTRSTPNVWSTPAVDEKAGLIYLPTGNCPSDFFGGHKPPVCDEYNSSVVAVDLKTGKERWKFRTVNHDIWDYDVPAQPALYDIPDGKGGVTPALIQVTKRGQTFVLNRLDGTPIADVEQRPVPQGHTEGERYAPTQPYSVGMPNLGFEPLSEARMWGATWFDQLACRIKFRQMNYEGDFTPAMVGKPTIFYPGFLGGMNWGSVSIDEQTGTLIVNDVRVPNVVRLVPRAEADKVKATMGHGEGMHPQANTPYASHNTQLLSPLGVPCQAPPWGALSAIDLKTRQVVWQRPLGTLVDSKTKSGFAMPLPIPIGMPTLSGPTSTASGLVFYAGTQDYFLRAMDSATGHEIWKARLPVGGQATPMTYVSPATGTQYVALSAGGARTSPDRGDYVIAYKLKGR</sequence>
<evidence type="ECO:0000313" key="6">
    <source>
        <dbReference type="EMBL" id="MDA7418832.1"/>
    </source>
</evidence>
<dbReference type="AlphaFoldDB" id="A0AAE3T128"/>
<dbReference type="GO" id="GO:0016020">
    <property type="term" value="C:membrane"/>
    <property type="evidence" value="ECO:0007669"/>
    <property type="project" value="InterPro"/>
</dbReference>
<dbReference type="Pfam" id="PF01011">
    <property type="entry name" value="PQQ"/>
    <property type="match status" value="1"/>
</dbReference>
<protein>
    <submittedName>
        <fullName evidence="6">Membrane-bound PQQ-dependent dehydrogenase, glucose/quinate/shikimate family</fullName>
        <ecNumber evidence="6">1.1.-.-</ecNumber>
    </submittedName>
</protein>
<dbReference type="InterPro" id="IPR017511">
    <property type="entry name" value="PQQ_mDH"/>
</dbReference>
<dbReference type="CDD" id="cd10280">
    <property type="entry name" value="PQQ_mGDH"/>
    <property type="match status" value="1"/>
</dbReference>
<evidence type="ECO:0000313" key="7">
    <source>
        <dbReference type="Proteomes" id="UP001212602"/>
    </source>
</evidence>
<dbReference type="PANTHER" id="PTHR32303:SF4">
    <property type="entry name" value="QUINOPROTEIN GLUCOSE DEHYDROGENASE"/>
    <property type="match status" value="1"/>
</dbReference>
<comment type="caution">
    <text evidence="6">The sequence shown here is derived from an EMBL/GenBank/DDBJ whole genome shotgun (WGS) entry which is preliminary data.</text>
</comment>
<comment type="cofactor">
    <cofactor evidence="1">
        <name>pyrroloquinoline quinone</name>
        <dbReference type="ChEBI" id="CHEBI:58442"/>
    </cofactor>
</comment>
<dbReference type="Gene3D" id="2.140.10.10">
    <property type="entry name" value="Quinoprotein alcohol dehydrogenase-like superfamily"/>
    <property type="match status" value="1"/>
</dbReference>
<keyword evidence="4" id="KW-0472">Membrane</keyword>
<dbReference type="InterPro" id="IPR018391">
    <property type="entry name" value="PQQ_b-propeller_rpt"/>
</dbReference>
<proteinExistence type="inferred from homology"/>
<evidence type="ECO:0000256" key="4">
    <source>
        <dbReference type="SAM" id="Phobius"/>
    </source>
</evidence>
<dbReference type="InterPro" id="IPR002372">
    <property type="entry name" value="PQQ_rpt_dom"/>
</dbReference>
<reference evidence="6" key="1">
    <citation type="submission" date="2023-01" db="EMBL/GenBank/DDBJ databases">
        <title>Xenophilus mangrovi sp. nov., isolated from soil of Mangrove nature reserve.</title>
        <authorList>
            <person name="Xu S."/>
            <person name="Liu Z."/>
            <person name="Xu Y."/>
        </authorList>
    </citation>
    <scope>NUCLEOTIDE SEQUENCE</scope>
    <source>
        <strain evidence="6">YW8</strain>
    </source>
</reference>
<dbReference type="SUPFAM" id="SSF50998">
    <property type="entry name" value="Quinoprotein alcohol dehydrogenase-like"/>
    <property type="match status" value="1"/>
</dbReference>
<feature type="transmembrane region" description="Helical" evidence="4">
    <location>
        <begin position="74"/>
        <end position="95"/>
    </location>
</feature>